<proteinExistence type="predicted"/>
<comment type="caution">
    <text evidence="1">The sequence shown here is derived from an EMBL/GenBank/DDBJ whole genome shotgun (WGS) entry which is preliminary data.</text>
</comment>
<organism evidence="1 2">
    <name type="scientific">Colletotrichum nymphaeae SA-01</name>
    <dbReference type="NCBI Taxonomy" id="1460502"/>
    <lineage>
        <taxon>Eukaryota</taxon>
        <taxon>Fungi</taxon>
        <taxon>Dikarya</taxon>
        <taxon>Ascomycota</taxon>
        <taxon>Pezizomycotina</taxon>
        <taxon>Sordariomycetes</taxon>
        <taxon>Hypocreomycetidae</taxon>
        <taxon>Glomerellales</taxon>
        <taxon>Glomerellaceae</taxon>
        <taxon>Colletotrichum</taxon>
        <taxon>Colletotrichum acutatum species complex</taxon>
    </lineage>
</organism>
<dbReference type="Proteomes" id="UP000070054">
    <property type="component" value="Unassembled WGS sequence"/>
</dbReference>
<name>A0A135T121_9PEZI</name>
<accession>A0A135T121</accession>
<reference evidence="1 2" key="1">
    <citation type="submission" date="2014-02" db="EMBL/GenBank/DDBJ databases">
        <title>The genome sequence of Colletotrichum nymphaeae SA-01.</title>
        <authorList>
            <person name="Baroncelli R."/>
            <person name="Thon M.R."/>
        </authorList>
    </citation>
    <scope>NUCLEOTIDE SEQUENCE [LARGE SCALE GENOMIC DNA]</scope>
    <source>
        <strain evidence="1 2">SA-01</strain>
    </source>
</reference>
<dbReference type="AlphaFoldDB" id="A0A135T121"/>
<keyword evidence="2" id="KW-1185">Reference proteome</keyword>
<evidence type="ECO:0000313" key="1">
    <source>
        <dbReference type="EMBL" id="KXH41846.1"/>
    </source>
</evidence>
<gene>
    <name evidence="1" type="ORF">CNYM01_13628</name>
</gene>
<protein>
    <submittedName>
        <fullName evidence="1">Uncharacterized protein</fullName>
    </submittedName>
</protein>
<evidence type="ECO:0000313" key="2">
    <source>
        <dbReference type="Proteomes" id="UP000070054"/>
    </source>
</evidence>
<sequence>MASYFPEGECFFVRSSLKYGNTWSAENEEQFYSHVLIEYQ</sequence>
<dbReference type="EMBL" id="JEMN01001273">
    <property type="protein sequence ID" value="KXH41846.1"/>
    <property type="molecule type" value="Genomic_DNA"/>
</dbReference>
<feature type="non-terminal residue" evidence="1">
    <location>
        <position position="40"/>
    </location>
</feature>